<evidence type="ECO:0000256" key="7">
    <source>
        <dbReference type="ARBA" id="ARBA00022679"/>
    </source>
</evidence>
<dbReference type="InterPro" id="IPR027417">
    <property type="entry name" value="P-loop_NTPase"/>
</dbReference>
<keyword evidence="14" id="KW-0479">Metal-binding</keyword>
<keyword evidence="10" id="KW-0067">ATP-binding</keyword>
<comment type="subcellular location">
    <subcellularLocation>
        <location evidence="1">Cell membrane</location>
        <topology evidence="1">Multi-pass membrane protein</topology>
    </subcellularLocation>
</comment>
<evidence type="ECO:0000256" key="6">
    <source>
        <dbReference type="ARBA" id="ARBA00022576"/>
    </source>
</evidence>
<keyword evidence="4" id="KW-0813">Transport</keyword>
<dbReference type="Pfam" id="PF00202">
    <property type="entry name" value="Aminotran_3"/>
    <property type="match status" value="1"/>
</dbReference>
<evidence type="ECO:0000256" key="3">
    <source>
        <dbReference type="ARBA" id="ARBA00009759"/>
    </source>
</evidence>
<dbReference type="PRINTS" id="PR00377">
    <property type="entry name" value="IMPHPHTASES"/>
</dbReference>
<feature type="binding site" evidence="14">
    <location>
        <position position="553"/>
    </location>
    <ligand>
        <name>Mg(2+)</name>
        <dbReference type="ChEBI" id="CHEBI:18420"/>
        <label>1</label>
        <note>catalytic</note>
    </ligand>
</feature>
<feature type="transmembrane region" description="Helical" evidence="15">
    <location>
        <begin position="1422"/>
        <end position="1441"/>
    </location>
</feature>
<dbReference type="GO" id="GO:0009102">
    <property type="term" value="P:biotin biosynthetic process"/>
    <property type="evidence" value="ECO:0007669"/>
    <property type="project" value="TreeGrafter"/>
</dbReference>
<dbReference type="InterPro" id="IPR017871">
    <property type="entry name" value="ABC_transporter-like_CS"/>
</dbReference>
<dbReference type="SUPFAM" id="SSF53383">
    <property type="entry name" value="PLP-dependent transferases"/>
    <property type="match status" value="1"/>
</dbReference>
<feature type="transmembrane region" description="Helical" evidence="15">
    <location>
        <begin position="1461"/>
        <end position="1491"/>
    </location>
</feature>
<dbReference type="Gene3D" id="3.40.640.10">
    <property type="entry name" value="Type I PLP-dependent aspartate aminotransferase-like (Major domain)"/>
    <property type="match status" value="1"/>
</dbReference>
<dbReference type="InterPro" id="IPR049704">
    <property type="entry name" value="Aminotrans_3_PPA_site"/>
</dbReference>
<protein>
    <recommendedName>
        <fullName evidence="16">ABC transporter domain-containing protein</fullName>
    </recommendedName>
</protein>
<feature type="transmembrane region" description="Helical" evidence="15">
    <location>
        <begin position="1088"/>
        <end position="1107"/>
    </location>
</feature>
<evidence type="ECO:0000256" key="4">
    <source>
        <dbReference type="ARBA" id="ARBA00022448"/>
    </source>
</evidence>
<evidence type="ECO:0000259" key="16">
    <source>
        <dbReference type="PROSITE" id="PS50893"/>
    </source>
</evidence>
<evidence type="ECO:0000313" key="19">
    <source>
        <dbReference type="EMBL" id="CAL4793958.1"/>
    </source>
</evidence>
<feature type="transmembrane region" description="Helical" evidence="15">
    <location>
        <begin position="1216"/>
        <end position="1238"/>
    </location>
</feature>
<organism evidence="17">
    <name type="scientific">Cladocopium goreaui</name>
    <dbReference type="NCBI Taxonomy" id="2562237"/>
    <lineage>
        <taxon>Eukaryota</taxon>
        <taxon>Sar</taxon>
        <taxon>Alveolata</taxon>
        <taxon>Dinophyceae</taxon>
        <taxon>Suessiales</taxon>
        <taxon>Symbiodiniaceae</taxon>
        <taxon>Cladocopium</taxon>
    </lineage>
</organism>
<dbReference type="NCBIfam" id="NF004905">
    <property type="entry name" value="PRK06265.1-5"/>
    <property type="match status" value="1"/>
</dbReference>
<dbReference type="PROSITE" id="PS50893">
    <property type="entry name" value="ABC_TRANSPORTER_2"/>
    <property type="match status" value="1"/>
</dbReference>
<keyword evidence="11" id="KW-0663">Pyridoxal phosphate</keyword>
<evidence type="ECO:0000313" key="18">
    <source>
        <dbReference type="EMBL" id="CAL1160021.1"/>
    </source>
</evidence>
<dbReference type="InterPro" id="IPR002751">
    <property type="entry name" value="CbiM/NikMN"/>
</dbReference>
<evidence type="ECO:0000256" key="15">
    <source>
        <dbReference type="SAM" id="Phobius"/>
    </source>
</evidence>
<feature type="domain" description="ABC transporter" evidence="16">
    <location>
        <begin position="1664"/>
        <end position="1882"/>
    </location>
</feature>
<keyword evidence="8 15" id="KW-0812">Transmembrane</keyword>
<dbReference type="CDD" id="cd16914">
    <property type="entry name" value="EcfT"/>
    <property type="match status" value="1"/>
</dbReference>
<dbReference type="PANTHER" id="PTHR42684">
    <property type="entry name" value="ADENOSYLMETHIONINE-8-AMINO-7-OXONONANOATE AMINOTRANSFERASE"/>
    <property type="match status" value="1"/>
</dbReference>
<dbReference type="CDD" id="cd00610">
    <property type="entry name" value="OAT_like"/>
    <property type="match status" value="1"/>
</dbReference>
<dbReference type="InterPro" id="IPR003593">
    <property type="entry name" value="AAA+_ATPase"/>
</dbReference>
<dbReference type="InterPro" id="IPR000760">
    <property type="entry name" value="Inositol_monophosphatase-like"/>
</dbReference>
<evidence type="ECO:0000313" key="17">
    <source>
        <dbReference type="EMBL" id="CAI4006646.1"/>
    </source>
</evidence>
<reference evidence="17" key="1">
    <citation type="submission" date="2022-10" db="EMBL/GenBank/DDBJ databases">
        <authorList>
            <person name="Chen Y."/>
            <person name="Dougan E. K."/>
            <person name="Chan C."/>
            <person name="Rhodes N."/>
            <person name="Thang M."/>
        </authorList>
    </citation>
    <scope>NUCLEOTIDE SEQUENCE</scope>
</reference>
<dbReference type="Gene3D" id="3.90.1150.10">
    <property type="entry name" value="Aspartate Aminotransferase, domain 1"/>
    <property type="match status" value="1"/>
</dbReference>
<dbReference type="GO" id="GO:0046872">
    <property type="term" value="F:metal ion binding"/>
    <property type="evidence" value="ECO:0007669"/>
    <property type="project" value="UniProtKB-KW"/>
</dbReference>
<name>A0A9P1DBG7_9DINO</name>
<evidence type="ECO:0000256" key="13">
    <source>
        <dbReference type="ARBA" id="ARBA00023136"/>
    </source>
</evidence>
<dbReference type="SUPFAM" id="SSF52540">
    <property type="entry name" value="P-loop containing nucleoside triphosphate hydrolases"/>
    <property type="match status" value="1"/>
</dbReference>
<dbReference type="Pfam" id="PF02361">
    <property type="entry name" value="CbiQ"/>
    <property type="match status" value="1"/>
</dbReference>
<dbReference type="GO" id="GO:0004015">
    <property type="term" value="F:adenosylmethionine-8-amino-7-oxononanoate transaminase activity"/>
    <property type="evidence" value="ECO:0007669"/>
    <property type="project" value="TreeGrafter"/>
</dbReference>
<comment type="similarity">
    <text evidence="3">Belongs to the inositol monophosphatase superfamily.</text>
</comment>
<dbReference type="InterPro" id="IPR012809">
    <property type="entry name" value="ECF_CbiQ"/>
</dbReference>
<dbReference type="Pfam" id="PF10670">
    <property type="entry name" value="DUF4198"/>
    <property type="match status" value="1"/>
</dbReference>
<dbReference type="FunFam" id="3.40.640.10:FF:000014">
    <property type="entry name" value="Adenosylmethionine-8-amino-7-oxononanoate aminotransferase, probable"/>
    <property type="match status" value="1"/>
</dbReference>
<evidence type="ECO:0000256" key="5">
    <source>
        <dbReference type="ARBA" id="ARBA00022475"/>
    </source>
</evidence>
<dbReference type="SUPFAM" id="SSF56655">
    <property type="entry name" value="Carbohydrate phosphatase"/>
    <property type="match status" value="1"/>
</dbReference>
<evidence type="ECO:0000256" key="14">
    <source>
        <dbReference type="PIRSR" id="PIRSR600760-2"/>
    </source>
</evidence>
<dbReference type="Gene3D" id="3.30.540.10">
    <property type="entry name" value="Fructose-1,6-Bisphosphatase, subunit A, domain 1"/>
    <property type="match status" value="1"/>
</dbReference>
<dbReference type="Gene3D" id="1.10.1760.20">
    <property type="match status" value="1"/>
</dbReference>
<comment type="cofactor">
    <cofactor evidence="14">
        <name>Mg(2+)</name>
        <dbReference type="ChEBI" id="CHEBI:18420"/>
    </cofactor>
</comment>
<proteinExistence type="inferred from homology"/>
<dbReference type="Proteomes" id="UP001152797">
    <property type="component" value="Unassembled WGS sequence"/>
</dbReference>
<dbReference type="Pfam" id="PF00005">
    <property type="entry name" value="ABC_tran"/>
    <property type="match status" value="1"/>
</dbReference>
<sequence>MDQTLPGAGQAGHNRPLDAYWMPFTSNRRFKAAPKLLAEAKGMYYRSDDGREVLDGTAGLWCCNAGHGREEIAEAVYRQLQKLDYAPSFQLGHPIAFEFAERLTDLAPEGYNHVFFTGSGSESADTAMKIALAYHRARGEGTRTRFIGRERGYHGVGFGGMSVGGIMGNRRQFGAMLPGVDHMRHTHDLERNAWSVGEPEHGAELADDLERLVGLHGADTIAAVIVEPVAGSTGVLVPPKGYLKRLREICDRHGILMIYDEVITGFGRLGTPFAVDRFGVEPDIFTTAKALTNGVLPMGAVFTKDHVHDALMQGDEAAIELFHGYTYSGHPVACAAGLATLDIYANEGLLTRATELETLWSDTMHALRGEPHVIDVRTIGLVAGIELAPRAGQVGARGYEVFTRCFEEGVLIRVTGDIIALSPPLIVEPGEVARMAECVRDALKDDAVNDGATGEGLVAGIDEATGAALIEIVRAAAAREILPRFRNLAEDEIDTKAGPDDLVTIADRAAEAAITIAARDLLPDALVIGEEAVSETPDLLALMEDAKTCVVIDPVDGTSNFASGIAAFGVILSVVERGQPVFGLLYDPVLDDWIVAHKGQGAWFSAPGHTPRRLTTRPRPPAGRLQGFVPVDLFEPMDRAPVMARFAPLGPTRALRCSCHEYRTIAFGHADYAVSPEPKPWDHAAGALIVAEGRRARCRANGFKQGLTSGPLRCRGGCSALMRAMLTRRLARRVSIWSRLVIDKPERPVQVMTRKPGDLPLMSRSALRSLVTTATGRRGERHAGERQVNSVSAFRILPRSSFQSTVPACSSRRPIERAHFQLAYTPEVNLQKAGDVPVKLIFWHPFENGHVMDMGDPIQFYAVHRGEKIDLKGSLKPITFAGTENEAAAFDATLPVKRSGDYVLVVEPAPYYEESEDIFIQQITKSYVNRNEMPTDWMEPQGLVTEILPLNRPTNIVAGSTFSGRVLSEGKPVPGAEIEIEYMAAEPDMNANTPVAPKASPMPGGAVVAISDENGYFTFGIPKAGFWGFAALGSGPVKEHEGKELSQEACMHIVDGALSHGVVVAGAVLAAGGIAMGLRKLPMEKIPAAGVLSASFFVASLIHVPIGPSSVHLILNGLAGLVLGWAAFPALFVGLLLQTIFFGFGGLTVLGVNTVNIALPAVAVYYLCRSGLAARSAVVAAVVGGIGGALSIVFTTLLVGLSLAMSGEEFVPAAKLVFFAHIPVMAIEGILTGFAVYLARKVTVSVIVGLVFALASFQSAFAHKVIASVFASGSMIEGEVGFSNGDMAANTLVEVFDEDGAKLGEATTDEDGFFSFTPTSRVVHVFRANLGAGHVAEVRMGLEELPRIAGAGSATAPGVSGDAAKSPGAGSVSVAANTNSDAPDAALLAENRELLREMIHREVTPLRREIAAYKEKNDLQTILGGMGYIAGLFGLFFYVLIGADGARTENFLDGLDPRSRILAALFFAILVVSLKSLAVLALGFGVSLAMLLATRLPLKGTLRRMAAMDGFIIFMLVLLPFTVPGTPLFFVFGFPFSLEGALKAAEIALKANAVILMLMVLVGTLEPVTLGHALHRLRTPETLVHLLMFTVRYISVLHQEYQRLRGAMKVRSFRLRNSLHTYKSIGYLVGMMLVRSVDRSERILAAMKCRGFTGAIPLLDAMRFSKRDAVFAALVSVVGGTGASLTLHTGERLAISGHNGAGKSTLLRMIVGLLKPSRGMVRAFGRECREEADFHDVRRRAGFVFQDPDDQLFCPTVAEDVAFGPLNLGKSRAEASRIVDEVLEQLDLTFLRDRITYKLSGGEKRLVSLATVLAMEPDVLLLDEPTNALDEKNEARLIEILLGLPQAMIIVSHDADFRARLATRALRLEHGGLVARAPGVAS</sequence>
<keyword evidence="9" id="KW-0547">Nucleotide-binding</keyword>
<reference evidence="18" key="2">
    <citation type="submission" date="2024-04" db="EMBL/GenBank/DDBJ databases">
        <authorList>
            <person name="Chen Y."/>
            <person name="Shah S."/>
            <person name="Dougan E. K."/>
            <person name="Thang M."/>
            <person name="Chan C."/>
        </authorList>
    </citation>
    <scope>NUCLEOTIDE SEQUENCE [LARGE SCALE GENOMIC DNA]</scope>
</reference>
<dbReference type="GO" id="GO:0016887">
    <property type="term" value="F:ATP hydrolysis activity"/>
    <property type="evidence" value="ECO:0007669"/>
    <property type="project" value="InterPro"/>
</dbReference>
<dbReference type="Gene3D" id="3.40.50.300">
    <property type="entry name" value="P-loop containing nucleotide triphosphate hydrolases"/>
    <property type="match status" value="1"/>
</dbReference>
<evidence type="ECO:0000256" key="2">
    <source>
        <dbReference type="ARBA" id="ARBA00008954"/>
    </source>
</evidence>
<dbReference type="PROSITE" id="PS00600">
    <property type="entry name" value="AA_TRANSFER_CLASS_3"/>
    <property type="match status" value="1"/>
</dbReference>
<evidence type="ECO:0000256" key="9">
    <source>
        <dbReference type="ARBA" id="ARBA00022741"/>
    </source>
</evidence>
<keyword evidence="12 15" id="KW-1133">Transmembrane helix</keyword>
<dbReference type="InterPro" id="IPR019613">
    <property type="entry name" value="DUF4198"/>
</dbReference>
<keyword evidence="6 19" id="KW-0032">Aminotransferase</keyword>
<evidence type="ECO:0000256" key="1">
    <source>
        <dbReference type="ARBA" id="ARBA00004651"/>
    </source>
</evidence>
<dbReference type="GO" id="GO:0030170">
    <property type="term" value="F:pyridoxal phosphate binding"/>
    <property type="evidence" value="ECO:0007669"/>
    <property type="project" value="InterPro"/>
</dbReference>
<evidence type="ECO:0000256" key="8">
    <source>
        <dbReference type="ARBA" id="ARBA00022692"/>
    </source>
</evidence>
<evidence type="ECO:0000256" key="12">
    <source>
        <dbReference type="ARBA" id="ARBA00022989"/>
    </source>
</evidence>
<feature type="transmembrane region" description="Helical" evidence="15">
    <location>
        <begin position="1179"/>
        <end position="1204"/>
    </location>
</feature>
<dbReference type="Pfam" id="PF01891">
    <property type="entry name" value="CbiM"/>
    <property type="match status" value="1"/>
</dbReference>
<dbReference type="InterPro" id="IPR015421">
    <property type="entry name" value="PyrdxlP-dep_Trfase_major"/>
</dbReference>
<feature type="transmembrane region" description="Helical" evidence="15">
    <location>
        <begin position="1144"/>
        <end position="1167"/>
    </location>
</feature>
<dbReference type="InterPro" id="IPR015856">
    <property type="entry name" value="ABC_transpr_CbiO/EcfA_su"/>
</dbReference>
<dbReference type="GO" id="GO:0006824">
    <property type="term" value="P:cobalt ion transport"/>
    <property type="evidence" value="ECO:0007669"/>
    <property type="project" value="InterPro"/>
</dbReference>
<feature type="transmembrane region" description="Helical" evidence="15">
    <location>
        <begin position="1113"/>
        <end position="1137"/>
    </location>
</feature>
<dbReference type="EMBL" id="CAMXCT010003872">
    <property type="protein sequence ID" value="CAI4006646.1"/>
    <property type="molecule type" value="Genomic_DNA"/>
</dbReference>
<dbReference type="Pfam" id="PF00459">
    <property type="entry name" value="Inositol_P"/>
    <property type="match status" value="1"/>
</dbReference>
<keyword evidence="14" id="KW-0460">Magnesium</keyword>
<dbReference type="SMART" id="SM00382">
    <property type="entry name" value="AAA"/>
    <property type="match status" value="1"/>
</dbReference>
<dbReference type="InterPro" id="IPR015422">
    <property type="entry name" value="PyrdxlP-dep_Trfase_small"/>
</dbReference>
<keyword evidence="13 15" id="KW-0472">Membrane</keyword>
<gene>
    <name evidence="17" type="ORF">C1SCF055_LOCUS32265</name>
</gene>
<feature type="binding site" evidence="14">
    <location>
        <position position="556"/>
    </location>
    <ligand>
        <name>Mg(2+)</name>
        <dbReference type="ChEBI" id="CHEBI:18420"/>
        <label>1</label>
        <note>catalytic</note>
    </ligand>
</feature>
<dbReference type="GO" id="GO:0005524">
    <property type="term" value="F:ATP binding"/>
    <property type="evidence" value="ECO:0007669"/>
    <property type="project" value="UniProtKB-KW"/>
</dbReference>
<dbReference type="Gene3D" id="3.40.190.80">
    <property type="match status" value="1"/>
</dbReference>
<dbReference type="EMBL" id="CAMXCT030003872">
    <property type="protein sequence ID" value="CAL4793958.1"/>
    <property type="molecule type" value="Genomic_DNA"/>
</dbReference>
<dbReference type="PANTHER" id="PTHR42684:SF1">
    <property type="entry name" value="BETA-ALANINE--PYRUVATE AMINOTRANSFERASE"/>
    <property type="match status" value="1"/>
</dbReference>
<feature type="binding site" evidence="14">
    <location>
        <position position="530"/>
    </location>
    <ligand>
        <name>Mg(2+)</name>
        <dbReference type="ChEBI" id="CHEBI:18420"/>
        <label>1</label>
        <note>catalytic</note>
    </ligand>
</feature>
<comment type="caution">
    <text evidence="17">The sequence shown here is derived from an EMBL/GenBank/DDBJ whole genome shotgun (WGS) entry which is preliminary data.</text>
</comment>
<dbReference type="NCBIfam" id="TIGR02454">
    <property type="entry name" value="ECF_T_CbiQ"/>
    <property type="match status" value="1"/>
</dbReference>
<evidence type="ECO:0000256" key="11">
    <source>
        <dbReference type="ARBA" id="ARBA00022898"/>
    </source>
</evidence>
<feature type="transmembrane region" description="Helical" evidence="15">
    <location>
        <begin position="1511"/>
        <end position="1535"/>
    </location>
</feature>
<feature type="transmembrane region" description="Helical" evidence="15">
    <location>
        <begin position="1547"/>
        <end position="1570"/>
    </location>
</feature>
<keyword evidence="7" id="KW-0808">Transferase</keyword>
<dbReference type="InterPro" id="IPR003339">
    <property type="entry name" value="ABC/ECF_trnsptr_transmembrane"/>
</dbReference>
<keyword evidence="5" id="KW-1003">Cell membrane</keyword>
<dbReference type="PROSITE" id="PS00211">
    <property type="entry name" value="ABC_TRANSPORTER_1"/>
    <property type="match status" value="1"/>
</dbReference>
<dbReference type="EMBL" id="CAMXCT020003872">
    <property type="protein sequence ID" value="CAL1160021.1"/>
    <property type="molecule type" value="Genomic_DNA"/>
</dbReference>
<dbReference type="InterPro" id="IPR015424">
    <property type="entry name" value="PyrdxlP-dep_Trfase"/>
</dbReference>
<feature type="binding site" evidence="14">
    <location>
        <position position="682"/>
    </location>
    <ligand>
        <name>Mg(2+)</name>
        <dbReference type="ChEBI" id="CHEBI:18420"/>
        <label>1</label>
        <note>catalytic</note>
    </ligand>
</feature>
<dbReference type="GO" id="GO:0043190">
    <property type="term" value="C:ATP-binding cassette (ABC) transporter complex"/>
    <property type="evidence" value="ECO:0007669"/>
    <property type="project" value="InterPro"/>
</dbReference>
<dbReference type="OrthoDB" id="5419315at2759"/>
<dbReference type="InterPro" id="IPR005814">
    <property type="entry name" value="Aminotrans_3"/>
</dbReference>
<evidence type="ECO:0000313" key="20">
    <source>
        <dbReference type="Proteomes" id="UP001152797"/>
    </source>
</evidence>
<dbReference type="CDD" id="cd03225">
    <property type="entry name" value="ABC_cobalt_CbiO_domain1"/>
    <property type="match status" value="1"/>
</dbReference>
<evidence type="ECO:0000256" key="10">
    <source>
        <dbReference type="ARBA" id="ARBA00022840"/>
    </source>
</evidence>
<comment type="similarity">
    <text evidence="2">Belongs to the class-III pyridoxal-phosphate-dependent aminotransferase family.</text>
</comment>
<accession>A0A9P1DBG7</accession>
<feature type="transmembrane region" description="Helical" evidence="15">
    <location>
        <begin position="1669"/>
        <end position="1687"/>
    </location>
</feature>
<dbReference type="InterPro" id="IPR003439">
    <property type="entry name" value="ABC_transporter-like_ATP-bd"/>
</dbReference>
<keyword evidence="20" id="KW-1185">Reference proteome</keyword>